<keyword evidence="6" id="KW-1185">Reference proteome</keyword>
<protein>
    <recommendedName>
        <fullName evidence="4">CCHC-type domain-containing protein</fullName>
    </recommendedName>
</protein>
<keyword evidence="2" id="KW-0863">Zinc-finger</keyword>
<dbReference type="Pfam" id="PF13976">
    <property type="entry name" value="gag_pre-integrs"/>
    <property type="match status" value="1"/>
</dbReference>
<dbReference type="PANTHER" id="PTHR42648:SF25">
    <property type="entry name" value="RNA-DIRECTED DNA POLYMERASE"/>
    <property type="match status" value="1"/>
</dbReference>
<feature type="domain" description="CCHC-type" evidence="4">
    <location>
        <begin position="217"/>
        <end position="233"/>
    </location>
</feature>
<keyword evidence="1" id="KW-0645">Protease</keyword>
<feature type="region of interest" description="Disordered" evidence="3">
    <location>
        <begin position="151"/>
        <end position="211"/>
    </location>
</feature>
<name>A0A5N6PZ75_9ASTR</name>
<keyword evidence="2" id="KW-0862">Zinc</keyword>
<keyword evidence="2" id="KW-0479">Metal-binding</keyword>
<proteinExistence type="predicted"/>
<evidence type="ECO:0000256" key="2">
    <source>
        <dbReference type="PROSITE-ProRule" id="PRU00047"/>
    </source>
</evidence>
<evidence type="ECO:0000256" key="3">
    <source>
        <dbReference type="SAM" id="MobiDB-lite"/>
    </source>
</evidence>
<feature type="compositionally biased region" description="Polar residues" evidence="3">
    <location>
        <begin position="151"/>
        <end position="162"/>
    </location>
</feature>
<dbReference type="InterPro" id="IPR001878">
    <property type="entry name" value="Znf_CCHC"/>
</dbReference>
<keyword evidence="1" id="KW-0378">Hydrolase</keyword>
<dbReference type="InterPro" id="IPR025724">
    <property type="entry name" value="GAG-pre-integrase_dom"/>
</dbReference>
<organism evidence="5 6">
    <name type="scientific">Mikania micrantha</name>
    <name type="common">bitter vine</name>
    <dbReference type="NCBI Taxonomy" id="192012"/>
    <lineage>
        <taxon>Eukaryota</taxon>
        <taxon>Viridiplantae</taxon>
        <taxon>Streptophyta</taxon>
        <taxon>Embryophyta</taxon>
        <taxon>Tracheophyta</taxon>
        <taxon>Spermatophyta</taxon>
        <taxon>Magnoliopsida</taxon>
        <taxon>eudicotyledons</taxon>
        <taxon>Gunneridae</taxon>
        <taxon>Pentapetalae</taxon>
        <taxon>asterids</taxon>
        <taxon>campanulids</taxon>
        <taxon>Asterales</taxon>
        <taxon>Asteraceae</taxon>
        <taxon>Asteroideae</taxon>
        <taxon>Heliantheae alliance</taxon>
        <taxon>Eupatorieae</taxon>
        <taxon>Mikania</taxon>
    </lineage>
</organism>
<dbReference type="Proteomes" id="UP000326396">
    <property type="component" value="Linkage Group LG1"/>
</dbReference>
<dbReference type="InterPro" id="IPR036875">
    <property type="entry name" value="Znf_CCHC_sf"/>
</dbReference>
<dbReference type="Gene3D" id="3.30.420.10">
    <property type="entry name" value="Ribonuclease H-like superfamily/Ribonuclease H"/>
    <property type="match status" value="1"/>
</dbReference>
<dbReference type="InterPro" id="IPR057670">
    <property type="entry name" value="SH3_retrovirus"/>
</dbReference>
<sequence length="789" mass="89330">MSVVTNANAQKEPQLSFQPPILTSANYNTWAIKMEAIMDAHGLWDAIEPPTGAVVEEKKSKQVKAFIFHAIPEEILAQRGTVLEDEELVRKLFDTVPERFINLVASIEQSADMEDMPFDEAIGHLKAYEDRLKLRKGKSTSEDSLLFTLSEGSFNQKNQNKSHAAGGRGRGRSNERGGRSGSRGRGSTRGRGGRWGGGSHQEAGSSNRRPRDKTHIKCFECNGYGHYASECKQTKNQEIEVNLTRDKDDEPALLLSVHGEDVSSMMLLNEERIDPVSYHRKEADLNTWYLDNGASNHMTRHKEFFAELDEKVTGQVRFGEGSKVGIQGKGTLLFDCKNGEHFVIQNVYYIPALQSNIMSLGQLTEVGYDVRIRHLSLKLYDEQGRLIMNVPRAANRLYKIRLIPGKPTCLTVKMDDSWLWHTRLGHANFKMLEELGKKRLVEGLPNISYPSRVCEGCLTAKQARQSFPKEASWRAKQPLQLVYADLCGPITPETKGGIMRQLTAPYSPQQNGVVERRNRTILEMTRLGTKAVRNMTPYEAWKGKKPTLHHLKVFGCVAYVKKLKGVTKLSDRSEAMVYLGAEEGSKAFRLFHPKERRLVISREVVFDERRQWTWDEPQTKEPFTTPFWANIQVSGSTQAQASQPAENQDNPMTPSQINLPMSSFEHMGEPRELSPQMAASTSVQASNITPSNNTVPFDNTPVQGYRTIDEVYHDTVAMEDTEVQEYYEQHQELLLVDDEPGTYEEASTDEAWRKAMRAELDSIEKNQTCNGSKTSRKKEPFEEGKFFWP</sequence>
<evidence type="ECO:0000259" key="4">
    <source>
        <dbReference type="PROSITE" id="PS50158"/>
    </source>
</evidence>
<evidence type="ECO:0000313" key="6">
    <source>
        <dbReference type="Proteomes" id="UP000326396"/>
    </source>
</evidence>
<dbReference type="PANTHER" id="PTHR42648">
    <property type="entry name" value="TRANSPOSASE, PUTATIVE-RELATED"/>
    <property type="match status" value="1"/>
</dbReference>
<feature type="compositionally biased region" description="Basic and acidic residues" evidence="3">
    <location>
        <begin position="777"/>
        <end position="789"/>
    </location>
</feature>
<dbReference type="PROSITE" id="PS50158">
    <property type="entry name" value="ZF_CCHC"/>
    <property type="match status" value="1"/>
</dbReference>
<reference evidence="5 6" key="1">
    <citation type="submission" date="2019-05" db="EMBL/GenBank/DDBJ databases">
        <title>Mikania micrantha, genome provides insights into the molecular mechanism of rapid growth.</title>
        <authorList>
            <person name="Liu B."/>
        </authorList>
    </citation>
    <scope>NUCLEOTIDE SEQUENCE [LARGE SCALE GENOMIC DNA]</scope>
    <source>
        <strain evidence="5">NLD-2019</strain>
        <tissue evidence="5">Leaf</tissue>
    </source>
</reference>
<dbReference type="OrthoDB" id="912202at2759"/>
<dbReference type="InterPro" id="IPR025314">
    <property type="entry name" value="DUF4219"/>
</dbReference>
<dbReference type="Pfam" id="PF13961">
    <property type="entry name" value="DUF4219"/>
    <property type="match status" value="1"/>
</dbReference>
<dbReference type="InterPro" id="IPR012337">
    <property type="entry name" value="RNaseH-like_sf"/>
</dbReference>
<dbReference type="InterPro" id="IPR036397">
    <property type="entry name" value="RNaseH_sf"/>
</dbReference>
<comment type="caution">
    <text evidence="5">The sequence shown here is derived from an EMBL/GenBank/DDBJ whole genome shotgun (WGS) entry which is preliminary data.</text>
</comment>
<dbReference type="InterPro" id="IPR054722">
    <property type="entry name" value="PolX-like_BBD"/>
</dbReference>
<feature type="region of interest" description="Disordered" evidence="3">
    <location>
        <begin position="764"/>
        <end position="789"/>
    </location>
</feature>
<dbReference type="AlphaFoldDB" id="A0A5N6PZ75"/>
<dbReference type="SUPFAM" id="SSF57756">
    <property type="entry name" value="Retrovirus zinc finger-like domains"/>
    <property type="match status" value="1"/>
</dbReference>
<evidence type="ECO:0000313" key="5">
    <source>
        <dbReference type="EMBL" id="KAD7476991.1"/>
    </source>
</evidence>
<evidence type="ECO:0000256" key="1">
    <source>
        <dbReference type="ARBA" id="ARBA00022670"/>
    </source>
</evidence>
<dbReference type="GO" id="GO:0008233">
    <property type="term" value="F:peptidase activity"/>
    <property type="evidence" value="ECO:0007669"/>
    <property type="project" value="UniProtKB-KW"/>
</dbReference>
<dbReference type="GO" id="GO:0008270">
    <property type="term" value="F:zinc ion binding"/>
    <property type="evidence" value="ECO:0007669"/>
    <property type="project" value="UniProtKB-KW"/>
</dbReference>
<dbReference type="GO" id="GO:0006508">
    <property type="term" value="P:proteolysis"/>
    <property type="evidence" value="ECO:0007669"/>
    <property type="project" value="UniProtKB-KW"/>
</dbReference>
<dbReference type="GO" id="GO:0003676">
    <property type="term" value="F:nucleic acid binding"/>
    <property type="evidence" value="ECO:0007669"/>
    <property type="project" value="InterPro"/>
</dbReference>
<accession>A0A5N6PZ75</accession>
<dbReference type="Pfam" id="PF25597">
    <property type="entry name" value="SH3_retrovirus"/>
    <property type="match status" value="1"/>
</dbReference>
<feature type="region of interest" description="Disordered" evidence="3">
    <location>
        <begin position="634"/>
        <end position="654"/>
    </location>
</feature>
<dbReference type="EMBL" id="SZYD01000001">
    <property type="protein sequence ID" value="KAD7476991.1"/>
    <property type="molecule type" value="Genomic_DNA"/>
</dbReference>
<dbReference type="InterPro" id="IPR039537">
    <property type="entry name" value="Retrotran_Ty1/copia-like"/>
</dbReference>
<dbReference type="Pfam" id="PF22936">
    <property type="entry name" value="Pol_BBD"/>
    <property type="match status" value="1"/>
</dbReference>
<dbReference type="SUPFAM" id="SSF53098">
    <property type="entry name" value="Ribonuclease H-like"/>
    <property type="match status" value="1"/>
</dbReference>
<gene>
    <name evidence="5" type="ORF">E3N88_00127</name>
</gene>